<name>A0A9X7G0I0_BACTU</name>
<feature type="signal peptide" evidence="1">
    <location>
        <begin position="1"/>
        <end position="31"/>
    </location>
</feature>
<dbReference type="PROSITE" id="PS00283">
    <property type="entry name" value="SOYBEAN_KUNITZ"/>
    <property type="match status" value="1"/>
</dbReference>
<feature type="chain" id="PRO_5040840975" evidence="1">
    <location>
        <begin position="32"/>
        <end position="190"/>
    </location>
</feature>
<dbReference type="EMBL" id="NVCU01000218">
    <property type="protein sequence ID" value="PFT86988.1"/>
    <property type="molecule type" value="Genomic_DNA"/>
</dbReference>
<evidence type="ECO:0000313" key="3">
    <source>
        <dbReference type="Proteomes" id="UP000225910"/>
    </source>
</evidence>
<dbReference type="InterPro" id="IPR002160">
    <property type="entry name" value="Prot_inh_Kunz-lg"/>
</dbReference>
<keyword evidence="1" id="KW-0732">Signal</keyword>
<organism evidence="2 3">
    <name type="scientific">Bacillus thuringiensis</name>
    <dbReference type="NCBI Taxonomy" id="1428"/>
    <lineage>
        <taxon>Bacteria</taxon>
        <taxon>Bacillati</taxon>
        <taxon>Bacillota</taxon>
        <taxon>Bacilli</taxon>
        <taxon>Bacillales</taxon>
        <taxon>Bacillaceae</taxon>
        <taxon>Bacillus</taxon>
        <taxon>Bacillus cereus group</taxon>
    </lineage>
</organism>
<dbReference type="AlphaFoldDB" id="A0A9X7G0I0"/>
<gene>
    <name evidence="2" type="ORF">COK81_21920</name>
</gene>
<comment type="caution">
    <text evidence="2">The sequence shown here is derived from an EMBL/GenBank/DDBJ whole genome shotgun (WGS) entry which is preliminary data.</text>
</comment>
<proteinExistence type="predicted"/>
<protein>
    <submittedName>
        <fullName evidence="2">Uncharacterized protein</fullName>
    </submittedName>
</protein>
<sequence length="190" mass="21104">MTVFKQKVSVVLTLLIAMLLTPMFSSTPIHADAKALLDTNGNPVVAGYNYIMKVIDPRSKVADMYWYHSMKHDNHSSLHTSITDISLYEGDFFSFDGNGIIHEHETHKIRVGTENHYLRYHKPTILDGWKGGLSAGSKIGSINFSLESGNGRGYNLIADDGPILANMVYLSLIVTNPEAGNSFKVEFIKQ</sequence>
<dbReference type="GO" id="GO:0004866">
    <property type="term" value="F:endopeptidase inhibitor activity"/>
    <property type="evidence" value="ECO:0007669"/>
    <property type="project" value="InterPro"/>
</dbReference>
<evidence type="ECO:0000313" key="2">
    <source>
        <dbReference type="EMBL" id="PFT86988.1"/>
    </source>
</evidence>
<dbReference type="RefSeq" id="WP_098679511.1">
    <property type="nucleotide sequence ID" value="NZ_JBMEQG010000090.1"/>
</dbReference>
<accession>A0A9X7G0I0</accession>
<reference evidence="2 3" key="1">
    <citation type="submission" date="2017-09" db="EMBL/GenBank/DDBJ databases">
        <title>Large-scale bioinformatics analysis of Bacillus genomes uncovers conserved roles of natural products in bacterial physiology.</title>
        <authorList>
            <consortium name="Agbiome Team Llc"/>
            <person name="Bleich R.M."/>
            <person name="Grubbs K.J."/>
            <person name="Santa Maria K.C."/>
            <person name="Allen S.E."/>
            <person name="Farag S."/>
            <person name="Shank E.A."/>
            <person name="Bowers A."/>
        </authorList>
    </citation>
    <scope>NUCLEOTIDE SEQUENCE [LARGE SCALE GENOMIC DNA]</scope>
    <source>
        <strain evidence="2 3">AFS064137</strain>
    </source>
</reference>
<evidence type="ECO:0000256" key="1">
    <source>
        <dbReference type="SAM" id="SignalP"/>
    </source>
</evidence>
<dbReference type="Proteomes" id="UP000225910">
    <property type="component" value="Unassembled WGS sequence"/>
</dbReference>